<dbReference type="KEGG" id="lrh:LGG_00143"/>
<dbReference type="Pfam" id="PF06782">
    <property type="entry name" value="UPF0236"/>
    <property type="match status" value="1"/>
</dbReference>
<evidence type="ECO:0008006" key="8">
    <source>
        <dbReference type="Google" id="ProtNLM"/>
    </source>
</evidence>
<dbReference type="EMBL" id="AP011548">
    <property type="protein sequence ID" value="BAI42170.1"/>
    <property type="molecule type" value="Genomic_DNA"/>
</dbReference>
<evidence type="ECO:0000313" key="2">
    <source>
        <dbReference type="EMBL" id="AKP20075.1"/>
    </source>
</evidence>
<dbReference type="EMBL" id="AP011548">
    <property type="protein sequence ID" value="BAI41434.1"/>
    <property type="molecule type" value="Genomic_DNA"/>
</dbReference>
<proteinExistence type="inferred from homology"/>
<dbReference type="KEGG" id="lrh:LGG_01707"/>
<dbReference type="InterPro" id="IPR009620">
    <property type="entry name" value="UPF0236"/>
</dbReference>
<evidence type="ECO:0000256" key="1">
    <source>
        <dbReference type="ARBA" id="ARBA00006539"/>
    </source>
</evidence>
<dbReference type="NCBIfam" id="NF033529">
    <property type="entry name" value="transpos_ISLre2"/>
    <property type="match status" value="1"/>
</dbReference>
<dbReference type="KEGG" id="lrg:LRHM_1643"/>
<protein>
    <recommendedName>
        <fullName evidence="8">ISLre2 family transposase</fullName>
    </recommendedName>
</protein>
<reference evidence="3 7" key="1">
    <citation type="journal article" date="2009" name="J. Bacteriol.">
        <title>Complete genome sequence of the probiotic Lactobacillus rhamnosus ATCC 53103.</title>
        <authorList>
            <person name="Morita H."/>
            <person name="Toh H."/>
            <person name="Oshima K."/>
            <person name="Murakami M."/>
            <person name="Taylor T.D."/>
            <person name="Igimi S."/>
            <person name="Hattori M."/>
        </authorList>
    </citation>
    <scope>NUCLEOTIDE SEQUENCE [LARGE SCALE GENOMIC DNA]</scope>
    <source>
        <strain evidence="3">ATCC 53103</strain>
        <strain evidence="7">ATCC 53103 / LMG 18243 / GG [Tokyo]</strain>
    </source>
</reference>
<dbReference type="RefSeq" id="WP_014568964.1">
    <property type="nucleotide sequence ID" value="NC_013198.1"/>
</dbReference>
<name>C7T8U5_LACRG</name>
<evidence type="ECO:0000313" key="5">
    <source>
        <dbReference type="EMBL" id="BAI41449.1"/>
    </source>
</evidence>
<dbReference type="Proteomes" id="UP000002067">
    <property type="component" value="Chromosome"/>
</dbReference>
<reference evidence="3" key="2">
    <citation type="journal article" date="2013" name="PLoS ONE">
        <title>Genomic Adaptation of the Lactobacillus casei Group.</title>
        <authorList>
            <person name="Toh H."/>
            <person name="Oshima K."/>
            <person name="Nakano A."/>
            <person name="Takahata M."/>
            <person name="Murakami M."/>
            <person name="Takaki T."/>
            <person name="Nishiyama H."/>
            <person name="Igimi S."/>
            <person name="Hattori M."/>
            <person name="Morita H."/>
        </authorList>
    </citation>
    <scope>NUCLEOTIDE SEQUENCE</scope>
    <source>
        <strain evidence="3">ATCC 53103</strain>
    </source>
</reference>
<sequence length="467" mass="53323">MSPIVQQIILEMLKEIDESVMEMVAGKLDLSQFILTNQENFREHLCQLVGQALEQVDQAIMDSAYRRRFYSVKDKRERTYLASIGSLVFTRRYYQDKRTGERVFLLDELVGIEKRSRLSLDLKAKLLEDAAQMSYKQSGDRNGGGTKPSKSTVMHVVHRDGKAISALDQLKDQPMPVPETLFVEADEDHVPHQDGTNHFLKMVYVHEGYRSVGKKFQLIRPFYITGEYPGTAGTEEIWQTTLDCIMKQYGGQMPKRFFLAGDGASWIKTGADFLPNCTVVYDKFHLRKACKQAAIGVPGNLGDILMHWALQGHSSYLNDYFRVRLNDPQLRSSERKAVRQARTLIHKNWKQIQANNDPDFHGTSAEGHISHMLSERFSSRPMGWSQTGTDNLSQTRVYVLKGGNVFERLEAEAKERHQTKIDIRVDDRIKIQFKSAATKYSQAAQAAFVELASGKHRGWQYGITHQL</sequence>
<dbReference type="AlphaFoldDB" id="C7T8U5"/>
<accession>C7T8U5</accession>
<evidence type="ECO:0000313" key="6">
    <source>
        <dbReference type="EMBL" id="BAI42170.1"/>
    </source>
</evidence>
<dbReference type="PATRIC" id="fig|568703.30.peg.148"/>
<dbReference type="KEGG" id="lrh:LGG_00950"/>
<evidence type="ECO:0000313" key="7">
    <source>
        <dbReference type="Proteomes" id="UP000002067"/>
    </source>
</evidence>
<dbReference type="EMBL" id="AP011548">
    <property type="protein sequence ID" value="BAI41449.1"/>
    <property type="molecule type" value="Genomic_DNA"/>
</dbReference>
<evidence type="ECO:0000313" key="3">
    <source>
        <dbReference type="EMBL" id="BAI40670.1"/>
    </source>
</evidence>
<dbReference type="EMBL" id="KT026036">
    <property type="protein sequence ID" value="AKP20075.1"/>
    <property type="molecule type" value="Genomic_DNA"/>
</dbReference>
<dbReference type="KEGG" id="lrg:LRHM_0907"/>
<organism evidence="2">
    <name type="scientific">Lacticaseibacillus rhamnosus (strain ATCC 53103 / LMG 18243 / GG)</name>
    <name type="common">Lactobacillus rhamnosus</name>
    <dbReference type="NCBI Taxonomy" id="568703"/>
    <lineage>
        <taxon>Bacteria</taxon>
        <taxon>Bacillati</taxon>
        <taxon>Bacillota</taxon>
        <taxon>Bacilli</taxon>
        <taxon>Lactobacillales</taxon>
        <taxon>Lactobacillaceae</taxon>
        <taxon>Lacticaseibacillus</taxon>
    </lineage>
</organism>
<dbReference type="EMBL" id="AP011548">
    <property type="protein sequence ID" value="BAI40670.1"/>
    <property type="molecule type" value="Genomic_DNA"/>
</dbReference>
<dbReference type="KEGG" id="lrg:LRHM_0143"/>
<comment type="similarity">
    <text evidence="1">Belongs to the UPF0236 family.</text>
</comment>
<dbReference type="KEGG" id="lrh:LGG_01848"/>
<evidence type="ECO:0000313" key="4">
    <source>
        <dbReference type="EMBL" id="BAI41434.1"/>
    </source>
</evidence>
<gene>
    <name evidence="3" type="ordered locus">LRHM_0143</name>
    <name evidence="4" type="ordered locus">LRHM_0907</name>
    <name evidence="5" type="ordered locus">LRHM_0922</name>
    <name evidence="6" type="ordered locus">LRHM_1643</name>
    <name evidence="2" type="ORF">LGG_00143</name>
</gene>
<accession>C8UST0</accession>
<reference evidence="2" key="3">
    <citation type="journal article" date="2015" name="Appl. Environ. Microbiol.">
        <title>An Exopolysaccharide-Deficient Mutant of Lactobacillus rhamnosus GG Efficiently Displays a Protective Llama Antibody Fragment against Rotavirus on Its Surface.</title>
        <authorList>
            <person name="Alvarez B."/>
            <person name="Krogh-Andersen K."/>
            <person name="Tellgren-Roth C."/>
            <person name="Martinez N."/>
            <person name="Gunaydin G."/>
            <person name="Lin Y."/>
            <person name="Martin M.C."/>
            <person name="Alvarez M.A."/>
            <person name="Hammarstrom L."/>
            <person name="Marcotte H."/>
        </authorList>
    </citation>
    <scope>NUCLEOTIDE SEQUENCE</scope>
    <source>
        <strain evidence="2">UT</strain>
    </source>
</reference>
<dbReference type="KEGG" id="lrh:LGG_00589"/>
<dbReference type="KEGG" id="lrg:LRHM_0922"/>
<dbReference type="KEGG" id="lrh:LGG_00965"/>